<evidence type="ECO:0000256" key="1">
    <source>
        <dbReference type="ARBA" id="ARBA00022527"/>
    </source>
</evidence>
<keyword evidence="2" id="KW-0808">Transferase</keyword>
<proteinExistence type="predicted"/>
<dbReference type="STRING" id="1051891.A0A0C3QEZ4"/>
<dbReference type="InterPro" id="IPR011009">
    <property type="entry name" value="Kinase-like_dom_sf"/>
</dbReference>
<reference evidence="8" key="2">
    <citation type="submission" date="2015-01" db="EMBL/GenBank/DDBJ databases">
        <title>Evolutionary Origins and Diversification of the Mycorrhizal Mutualists.</title>
        <authorList>
            <consortium name="DOE Joint Genome Institute"/>
            <consortium name="Mycorrhizal Genomics Consortium"/>
            <person name="Kohler A."/>
            <person name="Kuo A."/>
            <person name="Nagy L.G."/>
            <person name="Floudas D."/>
            <person name="Copeland A."/>
            <person name="Barry K.W."/>
            <person name="Cichocki N."/>
            <person name="Veneault-Fourrey C."/>
            <person name="LaButti K."/>
            <person name="Lindquist E.A."/>
            <person name="Lipzen A."/>
            <person name="Lundell T."/>
            <person name="Morin E."/>
            <person name="Murat C."/>
            <person name="Riley R."/>
            <person name="Ohm R."/>
            <person name="Sun H."/>
            <person name="Tunlid A."/>
            <person name="Henrissat B."/>
            <person name="Grigoriev I.V."/>
            <person name="Hibbett D.S."/>
            <person name="Martin F."/>
        </authorList>
    </citation>
    <scope>NUCLEOTIDE SEQUENCE [LARGE SCALE GENOMIC DNA]</scope>
    <source>
        <strain evidence="8">MUT 4182</strain>
    </source>
</reference>
<keyword evidence="3" id="KW-0547">Nucleotide-binding</keyword>
<feature type="domain" description="Protein kinase" evidence="6">
    <location>
        <begin position="1"/>
        <end position="314"/>
    </location>
</feature>
<dbReference type="Proteomes" id="UP000054248">
    <property type="component" value="Unassembled WGS sequence"/>
</dbReference>
<evidence type="ECO:0000313" key="8">
    <source>
        <dbReference type="Proteomes" id="UP000054248"/>
    </source>
</evidence>
<dbReference type="GO" id="GO:0004674">
    <property type="term" value="F:protein serine/threonine kinase activity"/>
    <property type="evidence" value="ECO:0007669"/>
    <property type="project" value="UniProtKB-KW"/>
</dbReference>
<dbReference type="PANTHER" id="PTHR24345:SF0">
    <property type="entry name" value="CELL CYCLE SERINE_THREONINE-PROTEIN KINASE CDC5_MSD2"/>
    <property type="match status" value="1"/>
</dbReference>
<keyword evidence="5" id="KW-0067">ATP-binding</keyword>
<keyword evidence="4" id="KW-0418">Kinase</keyword>
<evidence type="ECO:0000259" key="6">
    <source>
        <dbReference type="PROSITE" id="PS50011"/>
    </source>
</evidence>
<evidence type="ECO:0000256" key="5">
    <source>
        <dbReference type="ARBA" id="ARBA00022840"/>
    </source>
</evidence>
<evidence type="ECO:0000313" key="7">
    <source>
        <dbReference type="EMBL" id="KIO23719.1"/>
    </source>
</evidence>
<dbReference type="GO" id="GO:0005524">
    <property type="term" value="F:ATP binding"/>
    <property type="evidence" value="ECO:0007669"/>
    <property type="project" value="UniProtKB-KW"/>
</dbReference>
<organism evidence="7 8">
    <name type="scientific">Tulasnella calospora MUT 4182</name>
    <dbReference type="NCBI Taxonomy" id="1051891"/>
    <lineage>
        <taxon>Eukaryota</taxon>
        <taxon>Fungi</taxon>
        <taxon>Dikarya</taxon>
        <taxon>Basidiomycota</taxon>
        <taxon>Agaricomycotina</taxon>
        <taxon>Agaricomycetes</taxon>
        <taxon>Cantharellales</taxon>
        <taxon>Tulasnellaceae</taxon>
        <taxon>Tulasnella</taxon>
    </lineage>
</organism>
<dbReference type="HOGENOM" id="CLU_044121_2_1_1"/>
<dbReference type="EMBL" id="KN823078">
    <property type="protein sequence ID" value="KIO23719.1"/>
    <property type="molecule type" value="Genomic_DNA"/>
</dbReference>
<dbReference type="PROSITE" id="PS50011">
    <property type="entry name" value="PROTEIN_KINASE_DOM"/>
    <property type="match status" value="1"/>
</dbReference>
<evidence type="ECO:0000256" key="4">
    <source>
        <dbReference type="ARBA" id="ARBA00022777"/>
    </source>
</evidence>
<dbReference type="AlphaFoldDB" id="A0A0C3QEZ4"/>
<reference evidence="7 8" key="1">
    <citation type="submission" date="2014-04" db="EMBL/GenBank/DDBJ databases">
        <authorList>
            <consortium name="DOE Joint Genome Institute"/>
            <person name="Kuo A."/>
            <person name="Girlanda M."/>
            <person name="Perotto S."/>
            <person name="Kohler A."/>
            <person name="Nagy L.G."/>
            <person name="Floudas D."/>
            <person name="Copeland A."/>
            <person name="Barry K.W."/>
            <person name="Cichocki N."/>
            <person name="Veneault-Fourrey C."/>
            <person name="LaButti K."/>
            <person name="Lindquist E.A."/>
            <person name="Lipzen A."/>
            <person name="Lundell T."/>
            <person name="Morin E."/>
            <person name="Murat C."/>
            <person name="Sun H."/>
            <person name="Tunlid A."/>
            <person name="Henrissat B."/>
            <person name="Grigoriev I.V."/>
            <person name="Hibbett D.S."/>
            <person name="Martin F."/>
            <person name="Nordberg H.P."/>
            <person name="Cantor M.N."/>
            <person name="Hua S.X."/>
        </authorList>
    </citation>
    <scope>NUCLEOTIDE SEQUENCE [LARGE SCALE GENOMIC DNA]</scope>
    <source>
        <strain evidence="7 8">MUT 4182</strain>
    </source>
</reference>
<feature type="non-terminal residue" evidence="7">
    <location>
        <position position="1"/>
    </location>
</feature>
<keyword evidence="1" id="KW-0723">Serine/threonine-protein kinase</keyword>
<keyword evidence="8" id="KW-1185">Reference proteome</keyword>
<evidence type="ECO:0000256" key="3">
    <source>
        <dbReference type="ARBA" id="ARBA00022741"/>
    </source>
</evidence>
<accession>A0A0C3QEZ4</accession>
<dbReference type="GO" id="GO:0005634">
    <property type="term" value="C:nucleus"/>
    <property type="evidence" value="ECO:0007669"/>
    <property type="project" value="TreeGrafter"/>
</dbReference>
<dbReference type="Gene3D" id="1.10.510.10">
    <property type="entry name" value="Transferase(Phosphotransferase) domain 1"/>
    <property type="match status" value="1"/>
</dbReference>
<dbReference type="SMART" id="SM00220">
    <property type="entry name" value="S_TKc"/>
    <property type="match status" value="1"/>
</dbReference>
<dbReference type="SUPFAM" id="SSF56112">
    <property type="entry name" value="Protein kinase-like (PK-like)"/>
    <property type="match status" value="1"/>
</dbReference>
<name>A0A0C3QEZ4_9AGAM</name>
<protein>
    <recommendedName>
        <fullName evidence="6">Protein kinase domain-containing protein</fullName>
    </recommendedName>
</protein>
<sequence length="314" mass="36090">SELIWLARYQYLKERGYLVRQRYRPGWAPTWKVRPDLTEILCEDSIRITNPSLLDAQRISDGLFVMLKEVHSSSSEAFIARFLSSELLRNDPRNHAVPVLDVFPDPLDDKKVLLVFPLLRHVQKPPFLSIPEALDLIEQTLEGLVFLHEHEVAHRDCALGNIMMDARAMYPVPWHPQSPSLDQGNRMIMNIKSRTDVGGVRYFFTDFGLSSKGEGKTVGFDGIERAPELSYNIPYDPYRLDVYILGKQYQALLFDNFVNVGFLHPLINQMITQDPNNRPSAAEAYTIFVEMRARLNPGWFSRRLRTKDEGATIA</sequence>
<evidence type="ECO:0000256" key="2">
    <source>
        <dbReference type="ARBA" id="ARBA00022679"/>
    </source>
</evidence>
<dbReference type="InterPro" id="IPR000719">
    <property type="entry name" value="Prot_kinase_dom"/>
</dbReference>
<dbReference type="OrthoDB" id="5987198at2759"/>
<feature type="non-terminal residue" evidence="7">
    <location>
        <position position="314"/>
    </location>
</feature>
<dbReference type="PANTHER" id="PTHR24345">
    <property type="entry name" value="SERINE/THREONINE-PROTEIN KINASE PLK"/>
    <property type="match status" value="1"/>
</dbReference>
<gene>
    <name evidence="7" type="ORF">M407DRAFT_48980</name>
</gene>